<evidence type="ECO:0000313" key="1">
    <source>
        <dbReference type="EMBL" id="CAF4239510.1"/>
    </source>
</evidence>
<proteinExistence type="predicted"/>
<name>A0A820DXW2_9BILA</name>
<feature type="non-terminal residue" evidence="1">
    <location>
        <position position="51"/>
    </location>
</feature>
<comment type="caution">
    <text evidence="1">The sequence shown here is derived from an EMBL/GenBank/DDBJ whole genome shotgun (WGS) entry which is preliminary data.</text>
</comment>
<reference evidence="1" key="1">
    <citation type="submission" date="2021-02" db="EMBL/GenBank/DDBJ databases">
        <authorList>
            <person name="Nowell W R."/>
        </authorList>
    </citation>
    <scope>NUCLEOTIDE SEQUENCE</scope>
</reference>
<evidence type="ECO:0000313" key="2">
    <source>
        <dbReference type="Proteomes" id="UP000663844"/>
    </source>
</evidence>
<gene>
    <name evidence="1" type="ORF">OXD698_LOCUS42843</name>
</gene>
<organism evidence="1 2">
    <name type="scientific">Adineta steineri</name>
    <dbReference type="NCBI Taxonomy" id="433720"/>
    <lineage>
        <taxon>Eukaryota</taxon>
        <taxon>Metazoa</taxon>
        <taxon>Spiralia</taxon>
        <taxon>Gnathifera</taxon>
        <taxon>Rotifera</taxon>
        <taxon>Eurotatoria</taxon>
        <taxon>Bdelloidea</taxon>
        <taxon>Adinetida</taxon>
        <taxon>Adinetidae</taxon>
        <taxon>Adineta</taxon>
    </lineage>
</organism>
<dbReference type="Proteomes" id="UP000663844">
    <property type="component" value="Unassembled WGS sequence"/>
</dbReference>
<sequence length="51" mass="5687">MDTSNLTINDLSKDGHSAKVIHSEPLDYTFQSAEPINYSDTNTQVHQPQPT</sequence>
<dbReference type="AlphaFoldDB" id="A0A820DXW2"/>
<dbReference type="EMBL" id="CAJOAZ010011603">
    <property type="protein sequence ID" value="CAF4239510.1"/>
    <property type="molecule type" value="Genomic_DNA"/>
</dbReference>
<protein>
    <submittedName>
        <fullName evidence="1">Uncharacterized protein</fullName>
    </submittedName>
</protein>
<accession>A0A820DXW2</accession>